<dbReference type="EMBL" id="CP011541">
    <property type="protein sequence ID" value="AKK03785.1"/>
    <property type="molecule type" value="Genomic_DNA"/>
</dbReference>
<proteinExistence type="inferred from homology"/>
<sequence length="281" mass="30930">MTVRRTLPQRQRSLIGAWCFIDHFGPDRQRMDVASHPHTGLQTVTWLFDGTIKHHDSGGFHATVYPGEVNLMTAGNGICHTEVSISETLHGVQLWTVLPDSDRFSAPRKLDHHRPEPRAITGAVVREFIGGPSPIETFSGLVGTEILLEPGADIEYQLNPEFEHGYLLDSGDLTVGDTSIPLHALGYTGIGEASVRLRSEEGARVVLIGGEPLGEEIVMFWNFIGRSYEEIEAFRAAWEAESEQFGEVEGYEGNGPRRLPAPALPNAQIKPRKNPPPVAQP</sequence>
<feature type="region of interest" description="Disordered" evidence="4">
    <location>
        <begin position="249"/>
        <end position="281"/>
    </location>
</feature>
<evidence type="ECO:0000259" key="5">
    <source>
        <dbReference type="Pfam" id="PF02678"/>
    </source>
</evidence>
<dbReference type="Gene3D" id="2.60.120.10">
    <property type="entry name" value="Jelly Rolls"/>
    <property type="match status" value="2"/>
</dbReference>
<comment type="similarity">
    <text evidence="1 3">Belongs to the pirin family.</text>
</comment>
<dbReference type="GO" id="GO:0046872">
    <property type="term" value="F:metal ion binding"/>
    <property type="evidence" value="ECO:0007669"/>
    <property type="project" value="UniProtKB-KW"/>
</dbReference>
<evidence type="ECO:0000259" key="6">
    <source>
        <dbReference type="Pfam" id="PF05726"/>
    </source>
</evidence>
<feature type="binding site" evidence="2">
    <location>
        <position position="38"/>
    </location>
    <ligand>
        <name>Fe cation</name>
        <dbReference type="ChEBI" id="CHEBI:24875"/>
    </ligand>
</feature>
<feature type="domain" description="Pirin C-terminal" evidence="6">
    <location>
        <begin position="145"/>
        <end position="240"/>
    </location>
</feature>
<dbReference type="SUPFAM" id="SSF51182">
    <property type="entry name" value="RmlC-like cupins"/>
    <property type="match status" value="1"/>
</dbReference>
<dbReference type="AlphaFoldDB" id="A0A0G3GTC0"/>
<dbReference type="KEGG" id="cei:CEPID_09700"/>
<reference evidence="7 8" key="1">
    <citation type="submission" date="2015-05" db="EMBL/GenBank/DDBJ databases">
        <title>Complete genome sequence of Corynebacterium epidermidicanis DSM 45586, isolated from the skin of a dog suffering from pruritus.</title>
        <authorList>
            <person name="Ruckert C."/>
            <person name="Albersmeier A."/>
            <person name="Winkler A."/>
            <person name="Tauch A."/>
        </authorList>
    </citation>
    <scope>NUCLEOTIDE SEQUENCE [LARGE SCALE GENOMIC DNA]</scope>
    <source>
        <strain evidence="7 8">DSM 45586</strain>
    </source>
</reference>
<comment type="cofactor">
    <cofactor evidence="2">
        <name>Fe cation</name>
        <dbReference type="ChEBI" id="CHEBI:24875"/>
    </cofactor>
    <text evidence="2">Binds 1 Fe cation per subunit.</text>
</comment>
<keyword evidence="2" id="KW-0408">Iron</keyword>
<dbReference type="InterPro" id="IPR014710">
    <property type="entry name" value="RmlC-like_jellyroll"/>
</dbReference>
<dbReference type="Pfam" id="PF05726">
    <property type="entry name" value="Pirin_C"/>
    <property type="match status" value="1"/>
</dbReference>
<keyword evidence="8" id="KW-1185">Reference proteome</keyword>
<evidence type="ECO:0000256" key="4">
    <source>
        <dbReference type="SAM" id="MobiDB-lite"/>
    </source>
</evidence>
<dbReference type="PANTHER" id="PTHR13903">
    <property type="entry name" value="PIRIN-RELATED"/>
    <property type="match status" value="1"/>
</dbReference>
<feature type="binding site" evidence="2">
    <location>
        <position position="82"/>
    </location>
    <ligand>
        <name>Fe cation</name>
        <dbReference type="ChEBI" id="CHEBI:24875"/>
    </ligand>
</feature>
<gene>
    <name evidence="7" type="ORF">CEPID_09700</name>
</gene>
<feature type="binding site" evidence="2">
    <location>
        <position position="36"/>
    </location>
    <ligand>
        <name>Fe cation</name>
        <dbReference type="ChEBI" id="CHEBI:24875"/>
    </ligand>
</feature>
<dbReference type="InterPro" id="IPR008778">
    <property type="entry name" value="Pirin_C_dom"/>
</dbReference>
<protein>
    <submittedName>
        <fullName evidence="7">Pirin-related protein</fullName>
    </submittedName>
</protein>
<dbReference type="STRING" id="1050174.CEPID_09700"/>
<dbReference type="PIRSF" id="PIRSF006232">
    <property type="entry name" value="Pirin"/>
    <property type="match status" value="1"/>
</dbReference>
<evidence type="ECO:0000313" key="8">
    <source>
        <dbReference type="Proteomes" id="UP000035368"/>
    </source>
</evidence>
<dbReference type="InterPro" id="IPR012093">
    <property type="entry name" value="Pirin"/>
</dbReference>
<evidence type="ECO:0000256" key="3">
    <source>
        <dbReference type="RuleBase" id="RU003457"/>
    </source>
</evidence>
<evidence type="ECO:0000256" key="1">
    <source>
        <dbReference type="ARBA" id="ARBA00008416"/>
    </source>
</evidence>
<dbReference type="InterPro" id="IPR003829">
    <property type="entry name" value="Pirin_N_dom"/>
</dbReference>
<feature type="compositionally biased region" description="Low complexity" evidence="4">
    <location>
        <begin position="256"/>
        <end position="265"/>
    </location>
</feature>
<evidence type="ECO:0000313" key="7">
    <source>
        <dbReference type="EMBL" id="AKK03785.1"/>
    </source>
</evidence>
<organism evidence="7 8">
    <name type="scientific">Corynebacterium epidermidicanis</name>
    <dbReference type="NCBI Taxonomy" id="1050174"/>
    <lineage>
        <taxon>Bacteria</taxon>
        <taxon>Bacillati</taxon>
        <taxon>Actinomycetota</taxon>
        <taxon>Actinomycetes</taxon>
        <taxon>Mycobacteriales</taxon>
        <taxon>Corynebacteriaceae</taxon>
        <taxon>Corynebacterium</taxon>
    </lineage>
</organism>
<dbReference type="PANTHER" id="PTHR13903:SF8">
    <property type="entry name" value="PIRIN"/>
    <property type="match status" value="1"/>
</dbReference>
<name>A0A0G3GTC0_9CORY</name>
<dbReference type="Pfam" id="PF02678">
    <property type="entry name" value="Pirin"/>
    <property type="match status" value="1"/>
</dbReference>
<dbReference type="PATRIC" id="fig|1050174.4.peg.1961"/>
<dbReference type="CDD" id="cd02247">
    <property type="entry name" value="cupin_pirin_C"/>
    <property type="match status" value="1"/>
</dbReference>
<feature type="domain" description="Pirin N-terminal" evidence="5">
    <location>
        <begin position="3"/>
        <end position="95"/>
    </location>
</feature>
<accession>A0A0G3GTC0</accession>
<evidence type="ECO:0000256" key="2">
    <source>
        <dbReference type="PIRSR" id="PIRSR006232-1"/>
    </source>
</evidence>
<keyword evidence="2" id="KW-0479">Metal-binding</keyword>
<dbReference type="InterPro" id="IPR011051">
    <property type="entry name" value="RmlC_Cupin_sf"/>
</dbReference>
<dbReference type="Proteomes" id="UP000035368">
    <property type="component" value="Chromosome"/>
</dbReference>
<feature type="binding site" evidence="2">
    <location>
        <position position="80"/>
    </location>
    <ligand>
        <name>Fe cation</name>
        <dbReference type="ChEBI" id="CHEBI:24875"/>
    </ligand>
</feature>